<reference evidence="2 3" key="1">
    <citation type="submission" date="2019-06" db="EMBL/GenBank/DDBJ databases">
        <authorList>
            <person name="Rodrigo-Torres L."/>
            <person name="Arahal R. D."/>
            <person name="Lucena T."/>
        </authorList>
    </citation>
    <scope>NUCLEOTIDE SEQUENCE [LARGE SCALE GENOMIC DNA]</scope>
    <source>
        <strain evidence="2 3">SB0023/3</strain>
    </source>
</reference>
<evidence type="ECO:0000256" key="1">
    <source>
        <dbReference type="ARBA" id="ARBA00007031"/>
    </source>
</evidence>
<name>A0A509EC99_9HYPH</name>
<evidence type="ECO:0000313" key="3">
    <source>
        <dbReference type="Proteomes" id="UP000410984"/>
    </source>
</evidence>
<dbReference type="Gene3D" id="1.10.10.1550">
    <property type="entry name" value="ROS/MUCR transcriptional regulator protein"/>
    <property type="match status" value="1"/>
</dbReference>
<sequence length="133" mass="14383">MSDHVFTAAGLVAAYVTHNHVAAADLPALLGTVHRALAGLGLPAVEPQPEVEKPSPAEIRRSITDDYLTSFIDGGRYKTLRRHLRNHGLTPEGYRARYGLPPDYPMTSPGYSARRSELAKAIGLGQPVRQAAE</sequence>
<dbReference type="InterPro" id="IPR008807">
    <property type="entry name" value="ROS_MUCR"/>
</dbReference>
<keyword evidence="3" id="KW-1185">Reference proteome</keyword>
<proteinExistence type="inferred from homology"/>
<dbReference type="InterPro" id="IPR041920">
    <property type="entry name" value="ROS/MUCR_sf"/>
</dbReference>
<gene>
    <name evidence="2" type="primary">ros_5</name>
    <name evidence="2" type="ORF">MET9862_02429</name>
</gene>
<dbReference type="OrthoDB" id="9809693at2"/>
<dbReference type="GO" id="GO:0006355">
    <property type="term" value="P:regulation of DNA-templated transcription"/>
    <property type="evidence" value="ECO:0007669"/>
    <property type="project" value="InterPro"/>
</dbReference>
<dbReference type="Pfam" id="PF05443">
    <property type="entry name" value="ROS_MUCR"/>
    <property type="match status" value="1"/>
</dbReference>
<organism evidence="2 3">
    <name type="scientific">Methylobacterium symbioticum</name>
    <dbReference type="NCBI Taxonomy" id="2584084"/>
    <lineage>
        <taxon>Bacteria</taxon>
        <taxon>Pseudomonadati</taxon>
        <taxon>Pseudomonadota</taxon>
        <taxon>Alphaproteobacteria</taxon>
        <taxon>Hyphomicrobiales</taxon>
        <taxon>Methylobacteriaceae</taxon>
        <taxon>Methylobacterium</taxon>
    </lineage>
</organism>
<accession>A0A509EC99</accession>
<dbReference type="RefSeq" id="WP_142583214.1">
    <property type="nucleotide sequence ID" value="NZ_CABFPH010000029.1"/>
</dbReference>
<evidence type="ECO:0000313" key="2">
    <source>
        <dbReference type="EMBL" id="VUD71841.1"/>
    </source>
</evidence>
<dbReference type="GO" id="GO:0003677">
    <property type="term" value="F:DNA binding"/>
    <property type="evidence" value="ECO:0007669"/>
    <property type="project" value="InterPro"/>
</dbReference>
<protein>
    <submittedName>
        <fullName evidence="2">Transcriptional regulatory protein ros</fullName>
    </submittedName>
</protein>
<dbReference type="GO" id="GO:0008270">
    <property type="term" value="F:zinc ion binding"/>
    <property type="evidence" value="ECO:0007669"/>
    <property type="project" value="InterPro"/>
</dbReference>
<dbReference type="Proteomes" id="UP000410984">
    <property type="component" value="Unassembled WGS sequence"/>
</dbReference>
<comment type="similarity">
    <text evidence="1">Belongs to the ros/MucR family.</text>
</comment>
<dbReference type="AlphaFoldDB" id="A0A509EC99"/>
<dbReference type="EMBL" id="CABFPH010000029">
    <property type="protein sequence ID" value="VUD71841.1"/>
    <property type="molecule type" value="Genomic_DNA"/>
</dbReference>